<keyword evidence="11" id="KW-1185">Reference proteome</keyword>
<keyword evidence="6" id="KW-0067">ATP-binding</keyword>
<dbReference type="Proteomes" id="UP000823388">
    <property type="component" value="Chromosome 8K"/>
</dbReference>
<evidence type="ECO:0000256" key="6">
    <source>
        <dbReference type="ARBA" id="ARBA00022840"/>
    </source>
</evidence>
<evidence type="ECO:0000256" key="3">
    <source>
        <dbReference type="ARBA" id="ARBA00022679"/>
    </source>
</evidence>
<comment type="caution">
    <text evidence="10">The sequence shown here is derived from an EMBL/GenBank/DDBJ whole genome shotgun (WGS) entry which is preliminary data.</text>
</comment>
<evidence type="ECO:0000256" key="8">
    <source>
        <dbReference type="ARBA" id="ARBA00048679"/>
    </source>
</evidence>
<dbReference type="PROSITE" id="PS50011">
    <property type="entry name" value="PROTEIN_KINASE_DOM"/>
    <property type="match status" value="1"/>
</dbReference>
<dbReference type="GO" id="GO:0007166">
    <property type="term" value="P:cell surface receptor signaling pathway"/>
    <property type="evidence" value="ECO:0007669"/>
    <property type="project" value="InterPro"/>
</dbReference>
<keyword evidence="4" id="KW-0547">Nucleotide-binding</keyword>
<dbReference type="InterPro" id="IPR000719">
    <property type="entry name" value="Prot_kinase_dom"/>
</dbReference>
<dbReference type="InterPro" id="IPR052059">
    <property type="entry name" value="CR_Ser/Thr_kinase"/>
</dbReference>
<sequence>MADPLASVEKIVKVALAIKEGVKTVRKNKEQCLDIRKRVLRVSALLKRLQETEMIQDPVMCDALEALEETLTRTHDLIVACQKKNIMCRFCMAGDLAKQLREVKQDISDQIVDGIFAANVNATIILTSIQYVACSLPLANAGAVESSDCSHLTYDDRCGLMNQSKDNAPVRSVLQSAPFPCLTKFSLSELETATNGFSDENLIGRGGSVSVYKGVLKDGLVVAIKRWRSSIIFSRDHLYDELNLVSKLQHKNIVKLLDMGFSLDWFNRFRIIQGIAHGLNYLHARHIVHSDLKPSNILLDSHINPKISDFGIARMLDYGDMTTRDVNCLAGTMGYMPPEYIMEGILSTKYDVYSFGVILLEIISSMCSFEPARRQASVEWAWEVQRVGSIKDINFLPFVGLLCTQFNPADRPTMVDVLEMLNGKQEVPTPRKPRYTKRRPLQGVMNFALSVPKDVNL</sequence>
<accession>A0A8T0Q100</accession>
<evidence type="ECO:0000259" key="9">
    <source>
        <dbReference type="PROSITE" id="PS50011"/>
    </source>
</evidence>
<comment type="catalytic activity">
    <reaction evidence="8">
        <text>L-seryl-[protein] + ATP = O-phospho-L-seryl-[protein] + ADP + H(+)</text>
        <dbReference type="Rhea" id="RHEA:17989"/>
        <dbReference type="Rhea" id="RHEA-COMP:9863"/>
        <dbReference type="Rhea" id="RHEA-COMP:11604"/>
        <dbReference type="ChEBI" id="CHEBI:15378"/>
        <dbReference type="ChEBI" id="CHEBI:29999"/>
        <dbReference type="ChEBI" id="CHEBI:30616"/>
        <dbReference type="ChEBI" id="CHEBI:83421"/>
        <dbReference type="ChEBI" id="CHEBI:456216"/>
        <dbReference type="EC" id="2.7.11.1"/>
    </reaction>
</comment>
<evidence type="ECO:0000256" key="2">
    <source>
        <dbReference type="ARBA" id="ARBA00022527"/>
    </source>
</evidence>
<dbReference type="GO" id="GO:0004674">
    <property type="term" value="F:protein serine/threonine kinase activity"/>
    <property type="evidence" value="ECO:0007669"/>
    <property type="project" value="UniProtKB-KW"/>
</dbReference>
<dbReference type="InterPro" id="IPR054000">
    <property type="entry name" value="MLKL_N"/>
</dbReference>
<dbReference type="Pfam" id="PF22215">
    <property type="entry name" value="MLKL_N"/>
    <property type="match status" value="1"/>
</dbReference>
<dbReference type="EMBL" id="CM029051">
    <property type="protein sequence ID" value="KAG2563994.1"/>
    <property type="molecule type" value="Genomic_DNA"/>
</dbReference>
<evidence type="ECO:0000313" key="10">
    <source>
        <dbReference type="EMBL" id="KAG2563994.1"/>
    </source>
</evidence>
<dbReference type="PANTHER" id="PTHR47973">
    <property type="entry name" value="CYSTEINE-RICH RECEPTOR-LIKE PROTEIN KINASE 3"/>
    <property type="match status" value="1"/>
</dbReference>
<dbReference type="InterPro" id="IPR011009">
    <property type="entry name" value="Kinase-like_dom_sf"/>
</dbReference>
<keyword evidence="5" id="KW-0418">Kinase</keyword>
<dbReference type="Pfam" id="PF00069">
    <property type="entry name" value="Pkinase"/>
    <property type="match status" value="1"/>
</dbReference>
<dbReference type="InterPro" id="IPR008271">
    <property type="entry name" value="Ser/Thr_kinase_AS"/>
</dbReference>
<name>A0A8T0Q100_PANVG</name>
<dbReference type="Gene3D" id="1.20.930.20">
    <property type="entry name" value="Adaptor protein Cbl, N-terminal domain"/>
    <property type="match status" value="1"/>
</dbReference>
<dbReference type="Gene3D" id="3.30.200.20">
    <property type="entry name" value="Phosphorylase Kinase, domain 1"/>
    <property type="match status" value="1"/>
</dbReference>
<dbReference type="Gene3D" id="1.10.510.10">
    <property type="entry name" value="Transferase(Phosphotransferase) domain 1"/>
    <property type="match status" value="1"/>
</dbReference>
<keyword evidence="2" id="KW-0723">Serine/threonine-protein kinase</keyword>
<evidence type="ECO:0000313" key="11">
    <source>
        <dbReference type="Proteomes" id="UP000823388"/>
    </source>
</evidence>
<reference evidence="10" key="1">
    <citation type="submission" date="2020-05" db="EMBL/GenBank/DDBJ databases">
        <title>WGS assembly of Panicum virgatum.</title>
        <authorList>
            <person name="Lovell J.T."/>
            <person name="Jenkins J."/>
            <person name="Shu S."/>
            <person name="Juenger T.E."/>
            <person name="Schmutz J."/>
        </authorList>
    </citation>
    <scope>NUCLEOTIDE SEQUENCE</scope>
    <source>
        <strain evidence="10">AP13</strain>
    </source>
</reference>
<evidence type="ECO:0000256" key="4">
    <source>
        <dbReference type="ARBA" id="ARBA00022741"/>
    </source>
</evidence>
<dbReference type="InterPro" id="IPR036537">
    <property type="entry name" value="Adaptor_Cbl_N_dom_sf"/>
</dbReference>
<dbReference type="PROSITE" id="PS00108">
    <property type="entry name" value="PROTEIN_KINASE_ST"/>
    <property type="match status" value="1"/>
</dbReference>
<gene>
    <name evidence="10" type="ORF">PVAP13_8KG341806</name>
</gene>
<keyword evidence="3" id="KW-0808">Transferase</keyword>
<evidence type="ECO:0000256" key="1">
    <source>
        <dbReference type="ARBA" id="ARBA00012513"/>
    </source>
</evidence>
<evidence type="ECO:0000256" key="7">
    <source>
        <dbReference type="ARBA" id="ARBA00047899"/>
    </source>
</evidence>
<dbReference type="InterPro" id="IPR059179">
    <property type="entry name" value="MLKL-like_MCAfunc"/>
</dbReference>
<protein>
    <recommendedName>
        <fullName evidence="1">non-specific serine/threonine protein kinase</fullName>
        <ecNumber evidence="1">2.7.11.1</ecNumber>
    </recommendedName>
</protein>
<comment type="catalytic activity">
    <reaction evidence="7">
        <text>L-threonyl-[protein] + ATP = O-phospho-L-threonyl-[protein] + ADP + H(+)</text>
        <dbReference type="Rhea" id="RHEA:46608"/>
        <dbReference type="Rhea" id="RHEA-COMP:11060"/>
        <dbReference type="Rhea" id="RHEA-COMP:11605"/>
        <dbReference type="ChEBI" id="CHEBI:15378"/>
        <dbReference type="ChEBI" id="CHEBI:30013"/>
        <dbReference type="ChEBI" id="CHEBI:30616"/>
        <dbReference type="ChEBI" id="CHEBI:61977"/>
        <dbReference type="ChEBI" id="CHEBI:456216"/>
        <dbReference type="EC" id="2.7.11.1"/>
    </reaction>
</comment>
<evidence type="ECO:0000256" key="5">
    <source>
        <dbReference type="ARBA" id="ARBA00022777"/>
    </source>
</evidence>
<dbReference type="FunFam" id="1.10.510.10:FF:001023">
    <property type="entry name" value="Os07g0541700 protein"/>
    <property type="match status" value="1"/>
</dbReference>
<proteinExistence type="predicted"/>
<dbReference type="SMART" id="SM00220">
    <property type="entry name" value="S_TKc"/>
    <property type="match status" value="1"/>
</dbReference>
<dbReference type="SUPFAM" id="SSF56112">
    <property type="entry name" value="Protein kinase-like (PK-like)"/>
    <property type="match status" value="1"/>
</dbReference>
<dbReference type="AlphaFoldDB" id="A0A8T0Q100"/>
<organism evidence="10 11">
    <name type="scientific">Panicum virgatum</name>
    <name type="common">Blackwell switchgrass</name>
    <dbReference type="NCBI Taxonomy" id="38727"/>
    <lineage>
        <taxon>Eukaryota</taxon>
        <taxon>Viridiplantae</taxon>
        <taxon>Streptophyta</taxon>
        <taxon>Embryophyta</taxon>
        <taxon>Tracheophyta</taxon>
        <taxon>Spermatophyta</taxon>
        <taxon>Magnoliopsida</taxon>
        <taxon>Liliopsida</taxon>
        <taxon>Poales</taxon>
        <taxon>Poaceae</taxon>
        <taxon>PACMAD clade</taxon>
        <taxon>Panicoideae</taxon>
        <taxon>Panicodae</taxon>
        <taxon>Paniceae</taxon>
        <taxon>Panicinae</taxon>
        <taxon>Panicum</taxon>
        <taxon>Panicum sect. Hiantes</taxon>
    </lineage>
</organism>
<dbReference type="EC" id="2.7.11.1" evidence="1"/>
<feature type="domain" description="Protein kinase" evidence="9">
    <location>
        <begin position="197"/>
        <end position="435"/>
    </location>
</feature>
<dbReference type="GO" id="GO:0005524">
    <property type="term" value="F:ATP binding"/>
    <property type="evidence" value="ECO:0007669"/>
    <property type="project" value="UniProtKB-KW"/>
</dbReference>
<dbReference type="CDD" id="cd21037">
    <property type="entry name" value="MLKL_NTD"/>
    <property type="match status" value="1"/>
</dbReference>